<organism evidence="2 3">
    <name type="scientific">Liquorilactobacillus uvarum DSM 19971</name>
    <dbReference type="NCBI Taxonomy" id="1423812"/>
    <lineage>
        <taxon>Bacteria</taxon>
        <taxon>Bacillati</taxon>
        <taxon>Bacillota</taxon>
        <taxon>Bacilli</taxon>
        <taxon>Lactobacillales</taxon>
        <taxon>Lactobacillaceae</taxon>
        <taxon>Liquorilactobacillus</taxon>
    </lineage>
</organism>
<dbReference type="PATRIC" id="fig|1423812.3.peg.834"/>
<name>A0A0R1PWJ6_9LACO</name>
<dbReference type="AlphaFoldDB" id="A0A0R1PWJ6"/>
<dbReference type="STRING" id="1423812.FD20_GL000769"/>
<keyword evidence="3" id="KW-1185">Reference proteome</keyword>
<dbReference type="EMBL" id="AZEG01000018">
    <property type="protein sequence ID" value="KRL36960.1"/>
    <property type="molecule type" value="Genomic_DNA"/>
</dbReference>
<evidence type="ECO:0000313" key="2">
    <source>
        <dbReference type="EMBL" id="KRL36960.1"/>
    </source>
</evidence>
<gene>
    <name evidence="2" type="ORF">FD20_GL000769</name>
</gene>
<proteinExistence type="predicted"/>
<sequence>MWLIAAFVIAIIFVGYGYTKHVETEQYYRNSFQQGKSALKAGKYTAAENHFRNAQKKKASSDVASVYVKQIQKYKEGLRSSKDGEYDAAKNAFNEAAGIENGSPTLVRRASVKKTELEEVARELKIFQKNYKKASVLSSNYEYTASNLKLATILGYGNIDKSYYDDIYKKAKKLEAYNNRVLAGLGYRTASATSSSSTSRSILPSDSNNNGLGQNGDDNGQTNGDNDTLITKEQIRKARRDIASQGIDVSAFKDRDVKEVIQRARSHQMTVKEVAQEFK</sequence>
<accession>A0A0R1PWJ6</accession>
<evidence type="ECO:0000256" key="1">
    <source>
        <dbReference type="SAM" id="MobiDB-lite"/>
    </source>
</evidence>
<reference evidence="2 3" key="1">
    <citation type="journal article" date="2015" name="Genome Announc.">
        <title>Expanding the biotechnology potential of lactobacilli through comparative genomics of 213 strains and associated genera.</title>
        <authorList>
            <person name="Sun Z."/>
            <person name="Harris H.M."/>
            <person name="McCann A."/>
            <person name="Guo C."/>
            <person name="Argimon S."/>
            <person name="Zhang W."/>
            <person name="Yang X."/>
            <person name="Jeffery I.B."/>
            <person name="Cooney J.C."/>
            <person name="Kagawa T.F."/>
            <person name="Liu W."/>
            <person name="Song Y."/>
            <person name="Salvetti E."/>
            <person name="Wrobel A."/>
            <person name="Rasinkangas P."/>
            <person name="Parkhill J."/>
            <person name="Rea M.C."/>
            <person name="O'Sullivan O."/>
            <person name="Ritari J."/>
            <person name="Douillard F.P."/>
            <person name="Paul Ross R."/>
            <person name="Yang R."/>
            <person name="Briner A.E."/>
            <person name="Felis G.E."/>
            <person name="de Vos W.M."/>
            <person name="Barrangou R."/>
            <person name="Klaenhammer T.R."/>
            <person name="Caufield P.W."/>
            <person name="Cui Y."/>
            <person name="Zhang H."/>
            <person name="O'Toole P.W."/>
        </authorList>
    </citation>
    <scope>NUCLEOTIDE SEQUENCE [LARGE SCALE GENOMIC DNA]</scope>
    <source>
        <strain evidence="2 3">DSM 19971</strain>
    </source>
</reference>
<comment type="caution">
    <text evidence="2">The sequence shown here is derived from an EMBL/GenBank/DDBJ whole genome shotgun (WGS) entry which is preliminary data.</text>
</comment>
<dbReference type="OrthoDB" id="2249726at2"/>
<evidence type="ECO:0000313" key="3">
    <source>
        <dbReference type="Proteomes" id="UP000051155"/>
    </source>
</evidence>
<feature type="region of interest" description="Disordered" evidence="1">
    <location>
        <begin position="191"/>
        <end position="227"/>
    </location>
</feature>
<dbReference type="Proteomes" id="UP000051155">
    <property type="component" value="Unassembled WGS sequence"/>
</dbReference>
<protein>
    <submittedName>
        <fullName evidence="2">Uncharacterized protein</fullName>
    </submittedName>
</protein>